<keyword evidence="2" id="KW-1185">Reference proteome</keyword>
<dbReference type="EMBL" id="AAWS01000023">
    <property type="protein sequence ID" value="EAY27469.1"/>
    <property type="molecule type" value="Genomic_DNA"/>
</dbReference>
<sequence length="37" mass="4477">MLSRVVAYYTIWYPSPDDVHHCQGIFLHKKTTYETYL</sequence>
<dbReference type="AlphaFoldDB" id="A1ZQ60"/>
<reference evidence="1 2" key="1">
    <citation type="submission" date="2007-01" db="EMBL/GenBank/DDBJ databases">
        <authorList>
            <person name="Haygood M."/>
            <person name="Podell S."/>
            <person name="Anderson C."/>
            <person name="Hopkinson B."/>
            <person name="Roe K."/>
            <person name="Barbeau K."/>
            <person name="Gaasterland T."/>
            <person name="Ferriera S."/>
            <person name="Johnson J."/>
            <person name="Kravitz S."/>
            <person name="Beeson K."/>
            <person name="Sutton G."/>
            <person name="Rogers Y.-H."/>
            <person name="Friedman R."/>
            <person name="Frazier M."/>
            <person name="Venter J.C."/>
        </authorList>
    </citation>
    <scope>NUCLEOTIDE SEQUENCE [LARGE SCALE GENOMIC DNA]</scope>
    <source>
        <strain evidence="1 2">ATCC 23134</strain>
    </source>
</reference>
<organism evidence="1 2">
    <name type="scientific">Microscilla marina ATCC 23134</name>
    <dbReference type="NCBI Taxonomy" id="313606"/>
    <lineage>
        <taxon>Bacteria</taxon>
        <taxon>Pseudomonadati</taxon>
        <taxon>Bacteroidota</taxon>
        <taxon>Cytophagia</taxon>
        <taxon>Cytophagales</taxon>
        <taxon>Microscillaceae</taxon>
        <taxon>Microscilla</taxon>
    </lineage>
</organism>
<accession>A1ZQ60</accession>
<comment type="caution">
    <text evidence="1">The sequence shown here is derived from an EMBL/GenBank/DDBJ whole genome shotgun (WGS) entry which is preliminary data.</text>
</comment>
<evidence type="ECO:0000313" key="2">
    <source>
        <dbReference type="Proteomes" id="UP000004095"/>
    </source>
</evidence>
<protein>
    <submittedName>
        <fullName evidence="1">Uncharacterized protein</fullName>
    </submittedName>
</protein>
<gene>
    <name evidence="1" type="ORF">M23134_06870</name>
</gene>
<evidence type="ECO:0000313" key="1">
    <source>
        <dbReference type="EMBL" id="EAY27469.1"/>
    </source>
</evidence>
<dbReference type="Proteomes" id="UP000004095">
    <property type="component" value="Unassembled WGS sequence"/>
</dbReference>
<name>A1ZQ60_MICM2</name>
<proteinExistence type="predicted"/>